<sequence length="203" mass="21843">MTHPATTPFDLHADGDPPADPWVVARSWLPADDDPERPQVTLATTGADGCPDARTVLLTAFDETGFAFHTARTSRKVAELAADPRAALVVLWPGFTRQLVVRGGVVPDGPADAARAWAARSDHLRRLAWLGTDELAGLDRAGRVAGWAADVPTGADTDPAPGWVGYRVRPVELTFWAGGVDTASRRLQYSLVEGTWRTRWLAG</sequence>
<dbReference type="Pfam" id="PF10590">
    <property type="entry name" value="PNP_phzG_C"/>
    <property type="match status" value="1"/>
</dbReference>
<evidence type="ECO:0000256" key="2">
    <source>
        <dbReference type="ARBA" id="ARBA00007301"/>
    </source>
</evidence>
<organism evidence="8 9">
    <name type="scientific">Klenkia sesuvii</name>
    <dbReference type="NCBI Taxonomy" id="3103137"/>
    <lineage>
        <taxon>Bacteria</taxon>
        <taxon>Bacillati</taxon>
        <taxon>Actinomycetota</taxon>
        <taxon>Actinomycetes</taxon>
        <taxon>Geodermatophilales</taxon>
        <taxon>Geodermatophilaceae</taxon>
        <taxon>Klenkia</taxon>
    </lineage>
</organism>
<reference evidence="8 9" key="1">
    <citation type="submission" date="2024-03" db="EMBL/GenBank/DDBJ databases">
        <title>Draft genome sequence of Klenkia sp. LSe6-5.</title>
        <authorList>
            <person name="Duangmal K."/>
            <person name="Chantavorakit T."/>
        </authorList>
    </citation>
    <scope>NUCLEOTIDE SEQUENCE [LARGE SCALE GENOMIC DNA]</scope>
    <source>
        <strain evidence="8 9">LSe6-5</strain>
    </source>
</reference>
<keyword evidence="5" id="KW-0560">Oxidoreductase</keyword>
<evidence type="ECO:0000256" key="3">
    <source>
        <dbReference type="ARBA" id="ARBA00022630"/>
    </source>
</evidence>
<evidence type="ECO:0000256" key="1">
    <source>
        <dbReference type="ARBA" id="ARBA00001917"/>
    </source>
</evidence>
<dbReference type="RefSeq" id="WP_336404352.1">
    <property type="nucleotide sequence ID" value="NZ_JBAPLU010000009.1"/>
</dbReference>
<protein>
    <submittedName>
        <fullName evidence="8">Pyridoxamine 5'-phosphate oxidase family protein</fullName>
    </submittedName>
</protein>
<evidence type="ECO:0000256" key="4">
    <source>
        <dbReference type="ARBA" id="ARBA00022643"/>
    </source>
</evidence>
<keyword evidence="3" id="KW-0285">Flavoprotein</keyword>
<dbReference type="InterPro" id="IPR012349">
    <property type="entry name" value="Split_barrel_FMN-bd"/>
</dbReference>
<dbReference type="InterPro" id="IPR000659">
    <property type="entry name" value="Pyridox_Oxase"/>
</dbReference>
<evidence type="ECO:0000313" key="8">
    <source>
        <dbReference type="EMBL" id="MEI4272216.1"/>
    </source>
</evidence>
<keyword evidence="4" id="KW-0288">FMN</keyword>
<evidence type="ECO:0000259" key="7">
    <source>
        <dbReference type="Pfam" id="PF10590"/>
    </source>
</evidence>
<dbReference type="Proteomes" id="UP001361570">
    <property type="component" value="Unassembled WGS sequence"/>
</dbReference>
<comment type="cofactor">
    <cofactor evidence="1">
        <name>FMN</name>
        <dbReference type="ChEBI" id="CHEBI:58210"/>
    </cofactor>
</comment>
<evidence type="ECO:0000256" key="5">
    <source>
        <dbReference type="ARBA" id="ARBA00023002"/>
    </source>
</evidence>
<keyword evidence="9" id="KW-1185">Reference proteome</keyword>
<dbReference type="EMBL" id="JBAPLU010000009">
    <property type="protein sequence ID" value="MEI4272216.1"/>
    <property type="molecule type" value="Genomic_DNA"/>
</dbReference>
<comment type="caution">
    <text evidence="8">The sequence shown here is derived from an EMBL/GenBank/DDBJ whole genome shotgun (WGS) entry which is preliminary data.</text>
</comment>
<proteinExistence type="inferred from homology"/>
<evidence type="ECO:0000259" key="6">
    <source>
        <dbReference type="Pfam" id="PF01243"/>
    </source>
</evidence>
<dbReference type="Gene3D" id="2.30.110.10">
    <property type="entry name" value="Electron Transport, Fmn-binding Protein, Chain A"/>
    <property type="match status" value="1"/>
</dbReference>
<feature type="domain" description="Pyridoxine 5'-phosphate oxidase dimerisation C-terminal" evidence="7">
    <location>
        <begin position="163"/>
        <end position="202"/>
    </location>
</feature>
<name>A0ABU8DTP8_9ACTN</name>
<dbReference type="InterPro" id="IPR011576">
    <property type="entry name" value="Pyridox_Oxase_N"/>
</dbReference>
<accession>A0ABU8DTP8</accession>
<gene>
    <name evidence="8" type="ORF">TEK04_10825</name>
</gene>
<dbReference type="PANTHER" id="PTHR10851:SF0">
    <property type="entry name" value="PYRIDOXINE-5'-PHOSPHATE OXIDASE"/>
    <property type="match status" value="1"/>
</dbReference>
<dbReference type="Pfam" id="PF01243">
    <property type="entry name" value="PNPOx_N"/>
    <property type="match status" value="1"/>
</dbReference>
<comment type="similarity">
    <text evidence="2">Belongs to the pyridoxamine 5'-phosphate oxidase family.</text>
</comment>
<dbReference type="InterPro" id="IPR019576">
    <property type="entry name" value="Pyridoxamine_oxidase_dimer_C"/>
</dbReference>
<evidence type="ECO:0000313" key="9">
    <source>
        <dbReference type="Proteomes" id="UP001361570"/>
    </source>
</evidence>
<feature type="domain" description="Pyridoxamine 5'-phosphate oxidase N-terminal" evidence="6">
    <location>
        <begin position="36"/>
        <end position="123"/>
    </location>
</feature>
<dbReference type="PANTHER" id="PTHR10851">
    <property type="entry name" value="PYRIDOXINE-5-PHOSPHATE OXIDASE"/>
    <property type="match status" value="1"/>
</dbReference>
<dbReference type="SUPFAM" id="SSF50475">
    <property type="entry name" value="FMN-binding split barrel"/>
    <property type="match status" value="1"/>
</dbReference>